<gene>
    <name evidence="2" type="primary">LOC107825508</name>
</gene>
<accession>A0A1S4D3E0</accession>
<organism evidence="2">
    <name type="scientific">Nicotiana tabacum</name>
    <name type="common">Common tobacco</name>
    <dbReference type="NCBI Taxonomy" id="4097"/>
    <lineage>
        <taxon>Eukaryota</taxon>
        <taxon>Viridiplantae</taxon>
        <taxon>Streptophyta</taxon>
        <taxon>Embryophyta</taxon>
        <taxon>Tracheophyta</taxon>
        <taxon>Spermatophyta</taxon>
        <taxon>Magnoliopsida</taxon>
        <taxon>eudicotyledons</taxon>
        <taxon>Gunneridae</taxon>
        <taxon>Pentapetalae</taxon>
        <taxon>asterids</taxon>
        <taxon>lamiids</taxon>
        <taxon>Solanales</taxon>
        <taxon>Solanaceae</taxon>
        <taxon>Nicotianoideae</taxon>
        <taxon>Nicotianeae</taxon>
        <taxon>Nicotiana</taxon>
    </lineage>
</organism>
<reference evidence="2" key="1">
    <citation type="submission" date="2025-08" db="UniProtKB">
        <authorList>
            <consortium name="RefSeq"/>
        </authorList>
    </citation>
    <scope>IDENTIFICATION</scope>
</reference>
<dbReference type="SUPFAM" id="SSF56219">
    <property type="entry name" value="DNase I-like"/>
    <property type="match status" value="1"/>
</dbReference>
<dbReference type="PaxDb" id="4097-A0A1S4D3E0"/>
<evidence type="ECO:0000256" key="1">
    <source>
        <dbReference type="SAM" id="Coils"/>
    </source>
</evidence>
<dbReference type="RefSeq" id="XP_016507853.1">
    <property type="nucleotide sequence ID" value="XM_016652367.1"/>
</dbReference>
<dbReference type="Gene3D" id="3.60.10.10">
    <property type="entry name" value="Endonuclease/exonuclease/phosphatase"/>
    <property type="match status" value="1"/>
</dbReference>
<dbReference type="OrthoDB" id="1302012at2759"/>
<dbReference type="AlphaFoldDB" id="A0A1S4D3E0"/>
<dbReference type="InterPro" id="IPR036691">
    <property type="entry name" value="Endo/exonu/phosph_ase_sf"/>
</dbReference>
<sequence length="204" mass="23839">MHEAWLVIGDFNNVLSVNDRLNGKPVQQAKLVDFQECIRYIGLGQLNRKGCQWSWYNKRDAESRIYNNIDWAFGNASWLTHYSSLEAVFELPGVSDHSPIIINTNIAKNHLPKPFRLYNVMLNHKELEGAVHEVWNQQVHGHTMHSIWLKLQRLKDKTKHMNKEMSSLDKKIGQLREQLQNTQGELDEDPFNIQLITNEKELLL</sequence>
<keyword evidence="1" id="KW-0175">Coiled coil</keyword>
<name>A0A1S4D3E0_TOBAC</name>
<dbReference type="KEGG" id="nta:107825508"/>
<protein>
    <submittedName>
        <fullName evidence="2">Uncharacterized protein</fullName>
    </submittedName>
</protein>
<evidence type="ECO:0000313" key="2">
    <source>
        <dbReference type="RefSeq" id="XP_016507853.1"/>
    </source>
</evidence>
<feature type="coiled-coil region" evidence="1">
    <location>
        <begin position="151"/>
        <end position="185"/>
    </location>
</feature>
<dbReference type="OMA" id="ETICHAS"/>
<dbReference type="PANTHER" id="PTHR33710:SF76">
    <property type="entry name" value="ENDONUCLEASE_EXONUCLEASE_PHOSPHATASE DOMAIN-CONTAINING PROTEIN"/>
    <property type="match status" value="1"/>
</dbReference>
<proteinExistence type="predicted"/>
<dbReference type="PANTHER" id="PTHR33710">
    <property type="entry name" value="BNAC02G09200D PROTEIN"/>
    <property type="match status" value="1"/>
</dbReference>